<reference evidence="2" key="1">
    <citation type="submission" date="2021-01" db="EMBL/GenBank/DDBJ databases">
        <title>Modified the classification status of verrucomicrobia.</title>
        <authorList>
            <person name="Feng X."/>
        </authorList>
    </citation>
    <scope>NUCLEOTIDE SEQUENCE</scope>
    <source>
        <strain evidence="2">KCTC 13126</strain>
    </source>
</reference>
<dbReference type="Proteomes" id="UP000617628">
    <property type="component" value="Unassembled WGS sequence"/>
</dbReference>
<feature type="transmembrane region" description="Helical" evidence="1">
    <location>
        <begin position="380"/>
        <end position="400"/>
    </location>
</feature>
<dbReference type="EMBL" id="JAENIL010000007">
    <property type="protein sequence ID" value="MBK1876284.1"/>
    <property type="molecule type" value="Genomic_DNA"/>
</dbReference>
<protein>
    <recommendedName>
        <fullName evidence="4">NnrS family protein</fullName>
    </recommendedName>
</protein>
<dbReference type="AlphaFoldDB" id="A0A934RW63"/>
<evidence type="ECO:0000256" key="1">
    <source>
        <dbReference type="SAM" id="Phobius"/>
    </source>
</evidence>
<feature type="transmembrane region" description="Helical" evidence="1">
    <location>
        <begin position="106"/>
        <end position="128"/>
    </location>
</feature>
<feature type="transmembrane region" description="Helical" evidence="1">
    <location>
        <begin position="48"/>
        <end position="70"/>
    </location>
</feature>
<sequence length="409" mass="45472">MTQQIDSQRLARTAFRAALLFLLVATGFGFILRWFAYSPFPNFEYTHLLHTHSHIAFLGWVFNAFFAISIRRFLSNQQLKRCRLLIVVAQIAVVGMLASFPFQGYAAVSIAFSTLHLLVSILFAVMLWSSSRANTVSRKYLRAALTFMLLSGLGPLCLGPVSAMGLKDSFWYLYCIYFYLHFQYNGWFVFFLLAAFLQNLEEDSALSNGANRAFPWLMVGCLVIVCQSGLFAGPVIVLKILSAIGAVLQLVGCYHFLAADRLLHHRLCRSQQTGPQFLVSLAFGSLVLKFGMQFAGSLPGLEYLASDRFAAISFLHLVFLGFVTPALFVLAIECGWLRFTKTVAIGLALYLIGFVASELVLIYQPLAILSDWPSFPTQGILLLSSSFLVFGLFLTSLSGFRGMNLPGSR</sequence>
<proteinExistence type="predicted"/>
<feature type="transmembrane region" description="Helical" evidence="1">
    <location>
        <begin position="344"/>
        <end position="368"/>
    </location>
</feature>
<comment type="caution">
    <text evidence="2">The sequence shown here is derived from an EMBL/GenBank/DDBJ whole genome shotgun (WGS) entry which is preliminary data.</text>
</comment>
<feature type="transmembrane region" description="Helical" evidence="1">
    <location>
        <begin position="209"/>
        <end position="230"/>
    </location>
</feature>
<name>A0A934RW63_9BACT</name>
<keyword evidence="1" id="KW-0812">Transmembrane</keyword>
<keyword evidence="1" id="KW-1133">Transmembrane helix</keyword>
<evidence type="ECO:0000313" key="2">
    <source>
        <dbReference type="EMBL" id="MBK1876284.1"/>
    </source>
</evidence>
<feature type="transmembrane region" description="Helical" evidence="1">
    <location>
        <begin position="17"/>
        <end position="36"/>
    </location>
</feature>
<accession>A0A934RW63</accession>
<feature type="transmembrane region" description="Helical" evidence="1">
    <location>
        <begin position="171"/>
        <end position="197"/>
    </location>
</feature>
<gene>
    <name evidence="2" type="ORF">JIN87_05355</name>
</gene>
<organism evidence="2 3">
    <name type="scientific">Pelagicoccus mobilis</name>
    <dbReference type="NCBI Taxonomy" id="415221"/>
    <lineage>
        <taxon>Bacteria</taxon>
        <taxon>Pseudomonadati</taxon>
        <taxon>Verrucomicrobiota</taxon>
        <taxon>Opitutia</taxon>
        <taxon>Puniceicoccales</taxon>
        <taxon>Pelagicoccaceae</taxon>
        <taxon>Pelagicoccus</taxon>
    </lineage>
</organism>
<feature type="transmembrane region" description="Helical" evidence="1">
    <location>
        <begin position="82"/>
        <end position="100"/>
    </location>
</feature>
<keyword evidence="3" id="KW-1185">Reference proteome</keyword>
<keyword evidence="1" id="KW-0472">Membrane</keyword>
<evidence type="ECO:0000313" key="3">
    <source>
        <dbReference type="Proteomes" id="UP000617628"/>
    </source>
</evidence>
<feature type="transmembrane region" description="Helical" evidence="1">
    <location>
        <begin position="308"/>
        <end position="332"/>
    </location>
</feature>
<feature type="transmembrane region" description="Helical" evidence="1">
    <location>
        <begin position="236"/>
        <end position="257"/>
    </location>
</feature>
<dbReference type="RefSeq" id="WP_200354498.1">
    <property type="nucleotide sequence ID" value="NZ_JAENIL010000007.1"/>
</dbReference>
<feature type="transmembrane region" description="Helical" evidence="1">
    <location>
        <begin position="277"/>
        <end position="296"/>
    </location>
</feature>
<feature type="transmembrane region" description="Helical" evidence="1">
    <location>
        <begin position="140"/>
        <end position="165"/>
    </location>
</feature>
<evidence type="ECO:0008006" key="4">
    <source>
        <dbReference type="Google" id="ProtNLM"/>
    </source>
</evidence>